<dbReference type="Gene3D" id="3.40.50.300">
    <property type="entry name" value="P-loop containing nucleotide triphosphate hydrolases"/>
    <property type="match status" value="1"/>
</dbReference>
<dbReference type="InterPro" id="IPR027417">
    <property type="entry name" value="P-loop_NTPase"/>
</dbReference>
<dbReference type="GO" id="GO:0006310">
    <property type="term" value="P:DNA recombination"/>
    <property type="evidence" value="ECO:0007669"/>
    <property type="project" value="TreeGrafter"/>
</dbReference>
<comment type="similarity">
    <text evidence="1">Belongs to the helicase family. RecQ subfamily.</text>
</comment>
<dbReference type="EMBL" id="BARV01021741">
    <property type="protein sequence ID" value="GAI27126.1"/>
    <property type="molecule type" value="Genomic_DNA"/>
</dbReference>
<sequence>RGNLMRDNFHLKVVRVASEDAKLACLAQMLLPKFEGTGIIYTGTRVNTEIYCKFLNSQGISAANYNAGFDPDARKEIEEGLKNNRWKCVVSTNALGMGIDKPDLRFIIHTQIPESPIHYYQEIGRAGRDGKETPIILLYNPVDRDLPEHFIENSHPPFKHYQRVIERLKNESLSKRRLMRKTNLNRTKVEVIMADLIDQEIVKEVGYGRSKRYEYQSNAPQLDTTAFERLREFKLKELEKIIEYAETDKCRMFYLCDYLEDKKISNYCHKCD</sequence>
<dbReference type="SUPFAM" id="SSF52540">
    <property type="entry name" value="P-loop containing nucleoside triphosphate hydrolases"/>
    <property type="match status" value="1"/>
</dbReference>
<dbReference type="SMART" id="SM00490">
    <property type="entry name" value="HELICc"/>
    <property type="match status" value="1"/>
</dbReference>
<accession>X1NAA5</accession>
<keyword evidence="2" id="KW-0238">DNA-binding</keyword>
<evidence type="ECO:0000256" key="4">
    <source>
        <dbReference type="ARBA" id="ARBA00034617"/>
    </source>
</evidence>
<dbReference type="GO" id="GO:0003677">
    <property type="term" value="F:DNA binding"/>
    <property type="evidence" value="ECO:0007669"/>
    <property type="project" value="UniProtKB-KW"/>
</dbReference>
<dbReference type="GO" id="GO:0009378">
    <property type="term" value="F:four-way junction helicase activity"/>
    <property type="evidence" value="ECO:0007669"/>
    <property type="project" value="TreeGrafter"/>
</dbReference>
<dbReference type="InterPro" id="IPR036388">
    <property type="entry name" value="WH-like_DNA-bd_sf"/>
</dbReference>
<dbReference type="GO" id="GO:0043590">
    <property type="term" value="C:bacterial nucleoid"/>
    <property type="evidence" value="ECO:0007669"/>
    <property type="project" value="TreeGrafter"/>
</dbReference>
<dbReference type="InterPro" id="IPR001650">
    <property type="entry name" value="Helicase_C-like"/>
</dbReference>
<gene>
    <name evidence="7" type="ORF">S06H3_35965</name>
</gene>
<evidence type="ECO:0000256" key="3">
    <source>
        <dbReference type="ARBA" id="ARBA00023235"/>
    </source>
</evidence>
<name>X1NAA5_9ZZZZ</name>
<dbReference type="InterPro" id="IPR032284">
    <property type="entry name" value="RecQ_Zn-bd"/>
</dbReference>
<feature type="non-terminal residue" evidence="7">
    <location>
        <position position="272"/>
    </location>
</feature>
<dbReference type="AlphaFoldDB" id="X1NAA5"/>
<evidence type="ECO:0000313" key="7">
    <source>
        <dbReference type="EMBL" id="GAI27126.1"/>
    </source>
</evidence>
<dbReference type="GO" id="GO:0006281">
    <property type="term" value="P:DNA repair"/>
    <property type="evidence" value="ECO:0007669"/>
    <property type="project" value="TreeGrafter"/>
</dbReference>
<evidence type="ECO:0000256" key="1">
    <source>
        <dbReference type="ARBA" id="ARBA00005446"/>
    </source>
</evidence>
<dbReference type="EC" id="5.6.2.4" evidence="5"/>
<dbReference type="PROSITE" id="PS51194">
    <property type="entry name" value="HELICASE_CTER"/>
    <property type="match status" value="1"/>
</dbReference>
<evidence type="ECO:0000256" key="5">
    <source>
        <dbReference type="ARBA" id="ARBA00034808"/>
    </source>
</evidence>
<organism evidence="7">
    <name type="scientific">marine sediment metagenome</name>
    <dbReference type="NCBI Taxonomy" id="412755"/>
    <lineage>
        <taxon>unclassified sequences</taxon>
        <taxon>metagenomes</taxon>
        <taxon>ecological metagenomes</taxon>
    </lineage>
</organism>
<reference evidence="7" key="1">
    <citation type="journal article" date="2014" name="Front. Microbiol.">
        <title>High frequency of phylogenetically diverse reductive dehalogenase-homologous genes in deep subseafloor sedimentary metagenomes.</title>
        <authorList>
            <person name="Kawai M."/>
            <person name="Futagami T."/>
            <person name="Toyoda A."/>
            <person name="Takaki Y."/>
            <person name="Nishi S."/>
            <person name="Hori S."/>
            <person name="Arai W."/>
            <person name="Tsubouchi T."/>
            <person name="Morono Y."/>
            <person name="Uchiyama I."/>
            <person name="Ito T."/>
            <person name="Fujiyama A."/>
            <person name="Inagaki F."/>
            <person name="Takami H."/>
        </authorList>
    </citation>
    <scope>NUCLEOTIDE SEQUENCE</scope>
    <source>
        <strain evidence="7">Expedition CK06-06</strain>
    </source>
</reference>
<protein>
    <recommendedName>
        <fullName evidence="5">DNA 3'-5' helicase</fullName>
        <ecNumber evidence="5">5.6.2.4</ecNumber>
    </recommendedName>
</protein>
<evidence type="ECO:0000259" key="6">
    <source>
        <dbReference type="PROSITE" id="PS51194"/>
    </source>
</evidence>
<evidence type="ECO:0000256" key="2">
    <source>
        <dbReference type="ARBA" id="ARBA00023125"/>
    </source>
</evidence>
<comment type="caution">
    <text evidence="7">The sequence shown here is derived from an EMBL/GenBank/DDBJ whole genome shotgun (WGS) entry which is preliminary data.</text>
</comment>
<dbReference type="Pfam" id="PF16124">
    <property type="entry name" value="RecQ_Zn_bind"/>
    <property type="match status" value="1"/>
</dbReference>
<dbReference type="Gene3D" id="1.10.10.10">
    <property type="entry name" value="Winged helix-like DNA-binding domain superfamily/Winged helix DNA-binding domain"/>
    <property type="match status" value="1"/>
</dbReference>
<dbReference type="GO" id="GO:0030894">
    <property type="term" value="C:replisome"/>
    <property type="evidence" value="ECO:0007669"/>
    <property type="project" value="TreeGrafter"/>
</dbReference>
<comment type="catalytic activity">
    <reaction evidence="4">
        <text>Couples ATP hydrolysis with the unwinding of duplex DNA by translocating in the 3'-5' direction.</text>
        <dbReference type="EC" id="5.6.2.4"/>
    </reaction>
</comment>
<dbReference type="PANTHER" id="PTHR13710:SF105">
    <property type="entry name" value="ATP-DEPENDENT DNA HELICASE Q1"/>
    <property type="match status" value="1"/>
</dbReference>
<dbReference type="GO" id="GO:0043138">
    <property type="term" value="F:3'-5' DNA helicase activity"/>
    <property type="evidence" value="ECO:0007669"/>
    <property type="project" value="UniProtKB-EC"/>
</dbReference>
<feature type="domain" description="Helicase C-terminal" evidence="6">
    <location>
        <begin position="26"/>
        <end position="172"/>
    </location>
</feature>
<feature type="non-terminal residue" evidence="7">
    <location>
        <position position="1"/>
    </location>
</feature>
<dbReference type="GO" id="GO:0005737">
    <property type="term" value="C:cytoplasm"/>
    <property type="evidence" value="ECO:0007669"/>
    <property type="project" value="TreeGrafter"/>
</dbReference>
<proteinExistence type="inferred from homology"/>
<keyword evidence="3" id="KW-0413">Isomerase</keyword>
<dbReference type="Pfam" id="PF00271">
    <property type="entry name" value="Helicase_C"/>
    <property type="match status" value="1"/>
</dbReference>
<dbReference type="PANTHER" id="PTHR13710">
    <property type="entry name" value="DNA HELICASE RECQ FAMILY MEMBER"/>
    <property type="match status" value="1"/>
</dbReference>